<keyword evidence="8" id="KW-0805">Transcription regulation</keyword>
<keyword evidence="10" id="KW-0472">Membrane</keyword>
<evidence type="ECO:0000259" key="16">
    <source>
        <dbReference type="PROSITE" id="PS50893"/>
    </source>
</evidence>
<dbReference type="Proteomes" id="UP000008549">
    <property type="component" value="Unassembled WGS sequence"/>
</dbReference>
<comment type="subcellular location">
    <subcellularLocation>
        <location evidence="1">Membrane</location>
        <topology evidence="1">Multi-pass membrane protein</topology>
    </subcellularLocation>
    <subcellularLocation>
        <location evidence="13">Nucleus</location>
    </subcellularLocation>
</comment>
<evidence type="ECO:0000256" key="2">
    <source>
        <dbReference type="ARBA" id="ARBA00005814"/>
    </source>
</evidence>
<dbReference type="PROSITE" id="PS50893">
    <property type="entry name" value="ABC_TRANSPORTER_2"/>
    <property type="match status" value="1"/>
</dbReference>
<dbReference type="EMBL" id="HE601035">
    <property type="protein sequence ID" value="CAP37969.2"/>
    <property type="molecule type" value="Genomic_DNA"/>
</dbReference>
<dbReference type="GO" id="GO:0140359">
    <property type="term" value="F:ABC-type transporter activity"/>
    <property type="evidence" value="ECO:0007669"/>
    <property type="project" value="InterPro"/>
</dbReference>
<feature type="region of interest" description="Disordered" evidence="14">
    <location>
        <begin position="550"/>
        <end position="736"/>
    </location>
</feature>
<dbReference type="GO" id="GO:0003700">
    <property type="term" value="F:DNA-binding transcription factor activity"/>
    <property type="evidence" value="ECO:0007669"/>
    <property type="project" value="InterPro"/>
</dbReference>
<dbReference type="GO" id="GO:0016887">
    <property type="term" value="F:ATP hydrolysis activity"/>
    <property type="evidence" value="ECO:0007669"/>
    <property type="project" value="InterPro"/>
</dbReference>
<feature type="compositionally biased region" description="Basic and acidic residues" evidence="14">
    <location>
        <begin position="604"/>
        <end position="613"/>
    </location>
</feature>
<evidence type="ECO:0000313" key="18">
    <source>
        <dbReference type="Proteomes" id="UP000008549"/>
    </source>
</evidence>
<feature type="compositionally biased region" description="Low complexity" evidence="14">
    <location>
        <begin position="636"/>
        <end position="650"/>
    </location>
</feature>
<dbReference type="GO" id="GO:0003677">
    <property type="term" value="F:DNA binding"/>
    <property type="evidence" value="ECO:0007669"/>
    <property type="project" value="UniProtKB-UniRule"/>
</dbReference>
<dbReference type="GO" id="GO:0045893">
    <property type="term" value="P:positive regulation of DNA-templated transcription"/>
    <property type="evidence" value="ECO:0007669"/>
    <property type="project" value="InterPro"/>
</dbReference>
<evidence type="ECO:0000259" key="15">
    <source>
        <dbReference type="PROSITE" id="PS50252"/>
    </source>
</evidence>
<dbReference type="InterPro" id="IPR043926">
    <property type="entry name" value="ABCG_dom"/>
</dbReference>
<dbReference type="eggNOG" id="KOG0061">
    <property type="taxonomic scope" value="Eukaryota"/>
</dbReference>
<dbReference type="GO" id="GO:0055085">
    <property type="term" value="P:transmembrane transport"/>
    <property type="evidence" value="ECO:0000318"/>
    <property type="project" value="GO_Central"/>
</dbReference>
<evidence type="ECO:0000256" key="14">
    <source>
        <dbReference type="SAM" id="MobiDB-lite"/>
    </source>
</evidence>
<dbReference type="PANTHER" id="PTHR48041">
    <property type="entry name" value="ABC TRANSPORTER G FAMILY MEMBER 28"/>
    <property type="match status" value="1"/>
</dbReference>
<feature type="compositionally biased region" description="Basic and acidic residues" evidence="14">
    <location>
        <begin position="567"/>
        <end position="579"/>
    </location>
</feature>
<dbReference type="SMART" id="SM00425">
    <property type="entry name" value="TBOX"/>
    <property type="match status" value="1"/>
</dbReference>
<feature type="region of interest" description="Disordered" evidence="14">
    <location>
        <begin position="802"/>
        <end position="862"/>
    </location>
</feature>
<keyword evidence="11" id="KW-0804">Transcription</keyword>
<comment type="similarity">
    <text evidence="2">Belongs to the ABC transporter superfamily. ABCG family. Eye pigment precursor importer (TC 3.A.1.204) subfamily.</text>
</comment>
<reference evidence="17 18" key="2">
    <citation type="journal article" date="2011" name="PLoS Genet.">
        <title>Caenorhabditis briggsae recombinant inbred line genotypes reveal inter-strain incompatibility and the evolution of recombination.</title>
        <authorList>
            <person name="Ross J.A."/>
            <person name="Koboldt D.C."/>
            <person name="Staisch J.E."/>
            <person name="Chamberlin H.M."/>
            <person name="Gupta B.P."/>
            <person name="Miller R.D."/>
            <person name="Baird S.E."/>
            <person name="Haag E.S."/>
        </authorList>
    </citation>
    <scope>NUCLEOTIDE SEQUENCE [LARGE SCALE GENOMIC DNA]</scope>
    <source>
        <strain evidence="17 18">AF16</strain>
    </source>
</reference>
<keyword evidence="12 13" id="KW-0539">Nucleus</keyword>
<dbReference type="STRING" id="6238.A8XZA2"/>
<dbReference type="PANTHER" id="PTHR48041:SF131">
    <property type="entry name" value="ABC TRANSPORTER DOMAIN-CONTAINING PROTEIN"/>
    <property type="match status" value="1"/>
</dbReference>
<evidence type="ECO:0000256" key="3">
    <source>
        <dbReference type="ARBA" id="ARBA00022448"/>
    </source>
</evidence>
<dbReference type="WormBase" id="CBG21060">
    <property type="protein sequence ID" value="CBP48969"/>
    <property type="gene ID" value="WBGene00039937"/>
    <property type="gene designation" value="Cbr-tbx-34"/>
</dbReference>
<evidence type="ECO:0000256" key="8">
    <source>
        <dbReference type="ARBA" id="ARBA00023015"/>
    </source>
</evidence>
<proteinExistence type="inferred from homology"/>
<evidence type="ECO:0000256" key="4">
    <source>
        <dbReference type="ARBA" id="ARBA00022692"/>
    </source>
</evidence>
<dbReference type="GO" id="GO:0005524">
    <property type="term" value="F:ATP binding"/>
    <property type="evidence" value="ECO:0007669"/>
    <property type="project" value="UniProtKB-KW"/>
</dbReference>
<keyword evidence="7" id="KW-1133">Transmembrane helix</keyword>
<name>A8XZA2_CAEBR</name>
<dbReference type="PRINTS" id="PR00937">
    <property type="entry name" value="TBOX"/>
</dbReference>
<dbReference type="GO" id="GO:0005634">
    <property type="term" value="C:nucleus"/>
    <property type="evidence" value="ECO:0007669"/>
    <property type="project" value="UniProtKB-SubCell"/>
</dbReference>
<evidence type="ECO:0000256" key="5">
    <source>
        <dbReference type="ARBA" id="ARBA00022741"/>
    </source>
</evidence>
<gene>
    <name evidence="19" type="primary">tbx-34</name>
    <name evidence="17" type="synonym">Cbr-tbx-34</name>
    <name evidence="19" type="ORF">CBG21060</name>
    <name evidence="17" type="ORF">CBG_21060</name>
</gene>
<evidence type="ECO:0000256" key="12">
    <source>
        <dbReference type="ARBA" id="ARBA00023242"/>
    </source>
</evidence>
<dbReference type="SUPFAM" id="SSF49417">
    <property type="entry name" value="p53-like transcription factors"/>
    <property type="match status" value="1"/>
</dbReference>
<evidence type="ECO:0000313" key="17">
    <source>
        <dbReference type="EMBL" id="CAP37969.2"/>
    </source>
</evidence>
<dbReference type="HOGENOM" id="CLU_249454_0_0_1"/>
<dbReference type="InterPro" id="IPR008967">
    <property type="entry name" value="p53-like_TF_DNA-bd_sf"/>
</dbReference>
<dbReference type="InterPro" id="IPR046360">
    <property type="entry name" value="T-box_DNA-bd"/>
</dbReference>
<evidence type="ECO:0000313" key="19">
    <source>
        <dbReference type="WormBase" id="CBG21060"/>
    </source>
</evidence>
<evidence type="ECO:0000256" key="10">
    <source>
        <dbReference type="ARBA" id="ARBA00023136"/>
    </source>
</evidence>
<dbReference type="eggNOG" id="KOG3585">
    <property type="taxonomic scope" value="Eukaryota"/>
</dbReference>
<feature type="compositionally biased region" description="Polar residues" evidence="14">
    <location>
        <begin position="677"/>
        <end position="691"/>
    </location>
</feature>
<feature type="compositionally biased region" description="Pro residues" evidence="14">
    <location>
        <begin position="664"/>
        <end position="673"/>
    </location>
</feature>
<dbReference type="InterPro" id="IPR003439">
    <property type="entry name" value="ABC_transporter-like_ATP-bd"/>
</dbReference>
<organism evidence="17 18">
    <name type="scientific">Caenorhabditis briggsae</name>
    <dbReference type="NCBI Taxonomy" id="6238"/>
    <lineage>
        <taxon>Eukaryota</taxon>
        <taxon>Metazoa</taxon>
        <taxon>Ecdysozoa</taxon>
        <taxon>Nematoda</taxon>
        <taxon>Chromadorea</taxon>
        <taxon>Rhabditida</taxon>
        <taxon>Rhabditina</taxon>
        <taxon>Rhabditomorpha</taxon>
        <taxon>Rhabditoidea</taxon>
        <taxon>Rhabditidae</taxon>
        <taxon>Peloderinae</taxon>
        <taxon>Caenorhabditis</taxon>
    </lineage>
</organism>
<keyword evidence="9 13" id="KW-0238">DNA-binding</keyword>
<evidence type="ECO:0000256" key="7">
    <source>
        <dbReference type="ARBA" id="ARBA00022989"/>
    </source>
</evidence>
<accession>A8XZA2</accession>
<reference evidence="17 18" key="1">
    <citation type="journal article" date="2003" name="PLoS Biol.">
        <title>The genome sequence of Caenorhabditis briggsae: a platform for comparative genomics.</title>
        <authorList>
            <person name="Stein L.D."/>
            <person name="Bao Z."/>
            <person name="Blasiar D."/>
            <person name="Blumenthal T."/>
            <person name="Brent M.R."/>
            <person name="Chen N."/>
            <person name="Chinwalla A."/>
            <person name="Clarke L."/>
            <person name="Clee C."/>
            <person name="Coghlan A."/>
            <person name="Coulson A."/>
            <person name="D'Eustachio P."/>
            <person name="Fitch D.H."/>
            <person name="Fulton L.A."/>
            <person name="Fulton R.E."/>
            <person name="Griffiths-Jones S."/>
            <person name="Harris T.W."/>
            <person name="Hillier L.W."/>
            <person name="Kamath R."/>
            <person name="Kuwabara P.E."/>
            <person name="Mardis E.R."/>
            <person name="Marra M.A."/>
            <person name="Miner T.L."/>
            <person name="Minx P."/>
            <person name="Mullikin J.C."/>
            <person name="Plumb R.W."/>
            <person name="Rogers J."/>
            <person name="Schein J.E."/>
            <person name="Sohrmann M."/>
            <person name="Spieth J."/>
            <person name="Stajich J.E."/>
            <person name="Wei C."/>
            <person name="Willey D."/>
            <person name="Wilson R.K."/>
            <person name="Durbin R."/>
            <person name="Waterston R.H."/>
        </authorList>
    </citation>
    <scope>NUCLEOTIDE SEQUENCE [LARGE SCALE GENOMIC DNA]</scope>
    <source>
        <strain evidence="17 18">AF16</strain>
    </source>
</reference>
<keyword evidence="3" id="KW-0813">Transport</keyword>
<feature type="domain" description="T-box" evidence="15">
    <location>
        <begin position="5"/>
        <end position="166"/>
    </location>
</feature>
<dbReference type="Pfam" id="PF00907">
    <property type="entry name" value="T-box"/>
    <property type="match status" value="1"/>
</dbReference>
<evidence type="ECO:0000256" key="11">
    <source>
        <dbReference type="ARBA" id="ARBA00023163"/>
    </source>
</evidence>
<evidence type="ECO:0000256" key="1">
    <source>
        <dbReference type="ARBA" id="ARBA00004141"/>
    </source>
</evidence>
<feature type="compositionally biased region" description="Polar residues" evidence="14">
    <location>
        <begin position="556"/>
        <end position="566"/>
    </location>
</feature>
<dbReference type="InterPro" id="IPR017871">
    <property type="entry name" value="ABC_transporter-like_CS"/>
</dbReference>
<dbReference type="Pfam" id="PF00005">
    <property type="entry name" value="ABC_tran"/>
    <property type="match status" value="1"/>
</dbReference>
<evidence type="ECO:0000256" key="13">
    <source>
        <dbReference type="PROSITE-ProRule" id="PRU00201"/>
    </source>
</evidence>
<keyword evidence="6" id="KW-0067">ATP-binding</keyword>
<keyword evidence="4" id="KW-0812">Transmembrane</keyword>
<feature type="compositionally biased region" description="Basic and acidic residues" evidence="14">
    <location>
        <begin position="651"/>
        <end position="662"/>
    </location>
</feature>
<dbReference type="GO" id="GO:0005886">
    <property type="term" value="C:plasma membrane"/>
    <property type="evidence" value="ECO:0000318"/>
    <property type="project" value="GO_Central"/>
</dbReference>
<dbReference type="InterPro" id="IPR036960">
    <property type="entry name" value="T-box_sf"/>
</dbReference>
<dbReference type="PROSITE" id="PS00211">
    <property type="entry name" value="ABC_TRANSPORTER_1"/>
    <property type="match status" value="1"/>
</dbReference>
<dbReference type="CDD" id="cd00182">
    <property type="entry name" value="T-box"/>
    <property type="match status" value="1"/>
</dbReference>
<keyword evidence="5" id="KW-0547">Nucleotide-binding</keyword>
<dbReference type="Gene3D" id="2.60.40.820">
    <property type="entry name" value="Transcription factor, T-box"/>
    <property type="match status" value="1"/>
</dbReference>
<feature type="domain" description="ABC transporter" evidence="16">
    <location>
        <begin position="325"/>
        <end position="545"/>
    </location>
</feature>
<keyword evidence="18" id="KW-1185">Reference proteome</keyword>
<dbReference type="InterPro" id="IPR027417">
    <property type="entry name" value="P-loop_NTPase"/>
</dbReference>
<dbReference type="CDD" id="cd03213">
    <property type="entry name" value="ABCG_EPDR"/>
    <property type="match status" value="1"/>
</dbReference>
<dbReference type="Gene3D" id="3.40.50.300">
    <property type="entry name" value="P-loop containing nucleotide triphosphate hydrolases"/>
    <property type="match status" value="1"/>
</dbReference>
<comment type="caution">
    <text evidence="13">Lacks conserved residue(s) required for the propagation of feature annotation.</text>
</comment>
<dbReference type="InterPro" id="IPR003593">
    <property type="entry name" value="AAA+_ATPase"/>
</dbReference>
<protein>
    <submittedName>
        <fullName evidence="17">Protein CBR-TBX-34</fullName>
    </submittedName>
</protein>
<sequence>MQVVIVDEEKYREFEPINEMIVNRSGAKLQPEPKFVISGLVDDEEYLMKLRIELVDESRYTFRRNQWVPVSVCVKNAFYSKMGVAESRKESGATWHSRIVQFDKMRISREFGAMKRNMAYLEPGHKYIPILSIVNVSTGVSIDYRFDLLQFIAVKSYQSIPVRHAKKANLVCPLLPSSPLEEEKPASLLSLKLLPQESQQQVVQWQPAYGGYGMTEIPYHPPPQNAYPFDYFVPYPQLQYPIQHAIQYPVPFTPIQYAPIKRQMIQQLIQEEQQEEVEINENEDVYIPEYGWNPIIVPGCKKEHIYEIGHHLLGFHHDIWAPQDMELENLYYRTEQVTTKAGRVLLNGVSGCAVPGEVIALMGASGAGKTTLLNTLLQRNLKGLEVEGEILVNGQNIGKGVTSVSAYVQQEDLFMGTLTEVMKEMLLEKPKNSRIGIPGIKKGISGGEMKRLAFATEMINNLPIIFCDEPTTGLDSHMSLQVVKTLEAMAMEKGKTIICTIHQPSSEVFEIFDKVVFLAQGQIAFHGAIDEAIHHFSACGYQVPDHTNPADYFIDTPNSPTGTEATPTEKRQKGRPEKPRKPKTLAPKPAQNGPKSITSRKRKAPDEALDEKFSNFNFSHSPDAKDPSAPKKSVPESSNPDPTSSESSSSETRDSEIQKLRESSPPPLEPTPTSPEFSNSEFHNLVLQNLQAGPGSLDIQNPAAPGSSRPTSPERQELQNPAPEAPNPKISPRPMVSEAPRVKFLIPKLQNLYPADPEGSEVYKTKRVRFTVSRQRHLDRLNRRRRNFRHVRYFEYPSTSASGFHEASRIGRSESSAEEGSMDSDAPEEDSVDTTDSEDSPEDAEEAMESDASEEDACSSVGMEARAPDAPDFRALNSPFRQLENPWFSELSRRRNFEVSQFPNPRPSESSQDPQISLYTLTNHLSEQWVKHAKDVFLEIPIENLIGQRVPEDLEIQIKGLIFYNKIDRFFEMNWRKEKSQTNPAHLNFEGIFNPNTSVDDPETKFKIISRTFQLPKAKEELEYEESDSQHILDNLEHFSLLKISGDFKENIEKPKRNSFMTEYQKFQIFSKEVLESAKIRIELFRTQKLGKEFQKFKEAHLKIFHVYLALLEHLLQKLRRILFSYFSIFYAETSEILKWIQEPMKKIRGSIGTILNAFFNTVPVIRQIEDLEGIMKKHDPELLERHFAELACIAIERIRFPSPLDPRLLKFPWVHKRKDHEDTIDLLRITFSETIPNYNLEFWEQENQCSFDRASKLFQNFGCPRKTLYEEFFEQSDEFFKLLEPIVSDLDRKMKIYHHHRSFSGILEILKRRIPVELTRVNQVDATMIYTAQNSNPEVKFDVFKAARDLNKVYIDLEPIRKRCLPVSPALIGFHAVLFEKKVVVAMVREKRITVDAPLNQHPLPDIRTIEFHGTKCIGRIWIHDDKFLRIGLRTKKDSDGDWLMVEMDLERLKHQKAFEIVETDLIRKSFGKLKRELDDVGGN</sequence>
<dbReference type="GO" id="GO:0042626">
    <property type="term" value="F:ATPase-coupled transmembrane transporter activity"/>
    <property type="evidence" value="ECO:0000318"/>
    <property type="project" value="GO_Central"/>
</dbReference>
<feature type="compositionally biased region" description="Acidic residues" evidence="14">
    <location>
        <begin position="816"/>
        <end position="857"/>
    </location>
</feature>
<dbReference type="PROSITE" id="PS50252">
    <property type="entry name" value="TBOX_3"/>
    <property type="match status" value="1"/>
</dbReference>
<dbReference type="InterPro" id="IPR050352">
    <property type="entry name" value="ABCG_transporters"/>
</dbReference>
<evidence type="ECO:0000256" key="6">
    <source>
        <dbReference type="ARBA" id="ARBA00022840"/>
    </source>
</evidence>
<dbReference type="InParanoid" id="A8XZA2"/>
<dbReference type="SMART" id="SM00382">
    <property type="entry name" value="AAA"/>
    <property type="match status" value="1"/>
</dbReference>
<dbReference type="SUPFAM" id="SSF52540">
    <property type="entry name" value="P-loop containing nucleoside triphosphate hydrolases"/>
    <property type="match status" value="1"/>
</dbReference>
<dbReference type="Pfam" id="PF19055">
    <property type="entry name" value="ABC2_membrane_7"/>
    <property type="match status" value="1"/>
</dbReference>
<evidence type="ECO:0000256" key="9">
    <source>
        <dbReference type="ARBA" id="ARBA00023125"/>
    </source>
</evidence>